<sequence>MADVITVLNNKGGVGKTTTCISTGAYLVALGKRVLIVDADPQANATSGIGFDPHTISAHLYHGLVNGRHPDDLIRPTQLLQLHLLPSGPDLAGATVELVPKEDREYRLRNILRHVRRRYDYILIDPPPTLDILTVNALTAADRIIIPVQCEYYALEGLAKLLSTIDLVNANLKTKIKLMGALLTMYDRTSRLHRAVAKEVRRKFPGYVFDAVIPRNVSLAEAPSFGKTILQYDPYSHGAKAYRKLAQEIVGLDKA</sequence>
<dbReference type="CDD" id="cd02042">
    <property type="entry name" value="ParAB_family"/>
    <property type="match status" value="1"/>
</dbReference>
<evidence type="ECO:0000313" key="3">
    <source>
        <dbReference type="Proteomes" id="UP000178977"/>
    </source>
</evidence>
<dbReference type="PANTHER" id="PTHR13696">
    <property type="entry name" value="P-LOOP CONTAINING NUCLEOSIDE TRIPHOSPHATE HYDROLASE"/>
    <property type="match status" value="1"/>
</dbReference>
<name>A0A1G2LD83_9BACT</name>
<evidence type="ECO:0000259" key="1">
    <source>
        <dbReference type="Pfam" id="PF13614"/>
    </source>
</evidence>
<evidence type="ECO:0000313" key="2">
    <source>
        <dbReference type="EMBL" id="OHA09588.1"/>
    </source>
</evidence>
<accession>A0A1G2LD83</accession>
<dbReference type="PIRSF" id="PIRSF009320">
    <property type="entry name" value="Nuc_binding_HP_1000"/>
    <property type="match status" value="1"/>
</dbReference>
<dbReference type="InterPro" id="IPR027417">
    <property type="entry name" value="P-loop_NTPase"/>
</dbReference>
<dbReference type="EMBL" id="MHQT01000021">
    <property type="protein sequence ID" value="OHA09588.1"/>
    <property type="molecule type" value="Genomic_DNA"/>
</dbReference>
<dbReference type="AlphaFoldDB" id="A0A1G2LD83"/>
<dbReference type="InterPro" id="IPR050678">
    <property type="entry name" value="DNA_Partitioning_ATPase"/>
</dbReference>
<feature type="domain" description="AAA" evidence="1">
    <location>
        <begin position="3"/>
        <end position="177"/>
    </location>
</feature>
<protein>
    <submittedName>
        <fullName evidence="2">Chromosome partitioning protein ParA</fullName>
    </submittedName>
</protein>
<comment type="caution">
    <text evidence="2">The sequence shown here is derived from an EMBL/GenBank/DDBJ whole genome shotgun (WGS) entry which is preliminary data.</text>
</comment>
<dbReference type="SUPFAM" id="SSF52540">
    <property type="entry name" value="P-loop containing nucleoside triphosphate hydrolases"/>
    <property type="match status" value="1"/>
</dbReference>
<reference evidence="2 3" key="1">
    <citation type="journal article" date="2016" name="Nat. Commun.">
        <title>Thousands of microbial genomes shed light on interconnected biogeochemical processes in an aquifer system.</title>
        <authorList>
            <person name="Anantharaman K."/>
            <person name="Brown C.T."/>
            <person name="Hug L.A."/>
            <person name="Sharon I."/>
            <person name="Castelle C.J."/>
            <person name="Probst A.J."/>
            <person name="Thomas B.C."/>
            <person name="Singh A."/>
            <person name="Wilkins M.J."/>
            <person name="Karaoz U."/>
            <person name="Brodie E.L."/>
            <person name="Williams K.H."/>
            <person name="Hubbard S.S."/>
            <person name="Banfield J.F."/>
        </authorList>
    </citation>
    <scope>NUCLEOTIDE SEQUENCE [LARGE SCALE GENOMIC DNA]</scope>
</reference>
<dbReference type="InterPro" id="IPR025669">
    <property type="entry name" value="AAA_dom"/>
</dbReference>
<dbReference type="Gene3D" id="3.40.50.300">
    <property type="entry name" value="P-loop containing nucleotide triphosphate hydrolases"/>
    <property type="match status" value="1"/>
</dbReference>
<proteinExistence type="predicted"/>
<dbReference type="PANTHER" id="PTHR13696:SF52">
    <property type="entry name" value="PARA FAMILY PROTEIN CT_582"/>
    <property type="match status" value="1"/>
</dbReference>
<dbReference type="FunFam" id="3.40.50.300:FF:000285">
    <property type="entry name" value="Sporulation initiation inhibitor Soj"/>
    <property type="match status" value="1"/>
</dbReference>
<dbReference type="Proteomes" id="UP000178977">
    <property type="component" value="Unassembled WGS sequence"/>
</dbReference>
<dbReference type="STRING" id="1802281.A3A44_03240"/>
<dbReference type="Pfam" id="PF13614">
    <property type="entry name" value="AAA_31"/>
    <property type="match status" value="1"/>
</dbReference>
<gene>
    <name evidence="2" type="ORF">A3A44_03240</name>
</gene>
<organism evidence="2 3">
    <name type="scientific">Candidatus Sungbacteria bacterium RIFCSPLOWO2_01_FULL_60_25</name>
    <dbReference type="NCBI Taxonomy" id="1802281"/>
    <lineage>
        <taxon>Bacteria</taxon>
        <taxon>Candidatus Sungiibacteriota</taxon>
    </lineage>
</organism>